<organism evidence="2">
    <name type="scientific">Thermosulfidibacter takaii</name>
    <dbReference type="NCBI Taxonomy" id="412593"/>
    <lineage>
        <taxon>Bacteria</taxon>
        <taxon>Pseudomonadati</taxon>
        <taxon>Thermosulfidibacterota</taxon>
        <taxon>Thermosulfidibacteria</taxon>
        <taxon>Thermosulfidibacterales</taxon>
        <taxon>Thermosulfidibacteraceae</taxon>
    </lineage>
</organism>
<dbReference type="InterPro" id="IPR000305">
    <property type="entry name" value="GIY-YIG_endonuc"/>
</dbReference>
<dbReference type="InterPro" id="IPR002837">
    <property type="entry name" value="DUF123"/>
</dbReference>
<dbReference type="Proteomes" id="UP000885690">
    <property type="component" value="Unassembled WGS sequence"/>
</dbReference>
<gene>
    <name evidence="2" type="ORF">ENF32_00655</name>
</gene>
<dbReference type="SMART" id="SM00465">
    <property type="entry name" value="GIYc"/>
    <property type="match status" value="1"/>
</dbReference>
<dbReference type="PANTHER" id="PTHR37460">
    <property type="entry name" value="ENDONUCLEASE III"/>
    <property type="match status" value="1"/>
</dbReference>
<reference evidence="2" key="1">
    <citation type="journal article" date="2020" name="mSystems">
        <title>Genome- and Community-Level Interaction Insights into Carbon Utilization and Element Cycling Functions of Hydrothermarchaeota in Hydrothermal Sediment.</title>
        <authorList>
            <person name="Zhou Z."/>
            <person name="Liu Y."/>
            <person name="Xu W."/>
            <person name="Pan J."/>
            <person name="Luo Z.H."/>
            <person name="Li M."/>
        </authorList>
    </citation>
    <scope>NUCLEOTIDE SEQUENCE [LARGE SCALE GENOMIC DNA]</scope>
    <source>
        <strain evidence="2">HyVt-115</strain>
    </source>
</reference>
<dbReference type="PANTHER" id="PTHR37460:SF1">
    <property type="entry name" value="ENDONUCLEASE III"/>
    <property type="match status" value="1"/>
</dbReference>
<dbReference type="CDD" id="cd10441">
    <property type="entry name" value="GIY-YIG_COG1833"/>
    <property type="match status" value="1"/>
</dbReference>
<feature type="domain" description="GIY-YIG" evidence="1">
    <location>
        <begin position="24"/>
        <end position="121"/>
    </location>
</feature>
<accession>A0A7C0Y7A1</accession>
<protein>
    <submittedName>
        <fullName evidence="2">GIY-YIG nuclease family protein</fullName>
    </submittedName>
</protein>
<dbReference type="AlphaFoldDB" id="A0A7C0Y7A1"/>
<sequence>MPWVENKGLYILVLKLAKETTITIGKLGTFTFPPGTYCYVGQARAHLRQRLARHCRKNKPLRWHIDYFLPHVEMQAILLFPPNDTAECALAQQVAKNGGIPFPPRFGASDCRCPGHLIHFPAHHTHRVLHTPHKKPKPTPG</sequence>
<evidence type="ECO:0000313" key="2">
    <source>
        <dbReference type="EMBL" id="HDD52565.1"/>
    </source>
</evidence>
<evidence type="ECO:0000259" key="1">
    <source>
        <dbReference type="SMART" id="SM00465"/>
    </source>
</evidence>
<comment type="caution">
    <text evidence="2">The sequence shown here is derived from an EMBL/GenBank/DDBJ whole genome shotgun (WGS) entry which is preliminary data.</text>
</comment>
<dbReference type="EMBL" id="DQWS01000027">
    <property type="protein sequence ID" value="HDD52565.1"/>
    <property type="molecule type" value="Genomic_DNA"/>
</dbReference>
<name>A0A7C0Y7A1_9BACT</name>
<proteinExistence type="predicted"/>
<dbReference type="Pfam" id="PF01986">
    <property type="entry name" value="DUF123"/>
    <property type="match status" value="1"/>
</dbReference>